<dbReference type="Gene3D" id="3.40.1350.10">
    <property type="match status" value="1"/>
</dbReference>
<dbReference type="EMBL" id="JANUGP010000004">
    <property type="protein sequence ID" value="MCS0601079.1"/>
    <property type="molecule type" value="Genomic_DNA"/>
</dbReference>
<evidence type="ECO:0008006" key="3">
    <source>
        <dbReference type="Google" id="ProtNLM"/>
    </source>
</evidence>
<sequence length="125" mass="14432">MTDLAARNRRNKRKGADWEAALRDGFREQQYDIERLHLNGADDEGDLVIRMASGAFVVIEAKNAKFEPSTFVRQMETEVENFRKNRRLDAELVSGVVIVKRPRVSWRKAYVLTTVERYFGLGDAQ</sequence>
<accession>A0ABT2AXW1</accession>
<proteinExistence type="predicted"/>
<organism evidence="1 2">
    <name type="scientific">Streptomyces pyxinicus</name>
    <dbReference type="NCBI Taxonomy" id="2970331"/>
    <lineage>
        <taxon>Bacteria</taxon>
        <taxon>Bacillati</taxon>
        <taxon>Actinomycetota</taxon>
        <taxon>Actinomycetes</taxon>
        <taxon>Kitasatosporales</taxon>
        <taxon>Streptomycetaceae</taxon>
        <taxon>Streptomyces</taxon>
    </lineage>
</organism>
<protein>
    <recommendedName>
        <fullName evidence="3">Holliday junction resolvase</fullName>
    </recommendedName>
</protein>
<evidence type="ECO:0000313" key="2">
    <source>
        <dbReference type="Proteomes" id="UP001205612"/>
    </source>
</evidence>
<keyword evidence="2" id="KW-1185">Reference proteome</keyword>
<reference evidence="1 2" key="1">
    <citation type="submission" date="2022-08" db="EMBL/GenBank/DDBJ databases">
        <authorList>
            <person name="Somphong A."/>
            <person name="Phongsopitanun W."/>
        </authorList>
    </citation>
    <scope>NUCLEOTIDE SEQUENCE [LARGE SCALE GENOMIC DNA]</scope>
    <source>
        <strain evidence="1 2">LP11</strain>
    </source>
</reference>
<dbReference type="Proteomes" id="UP001205612">
    <property type="component" value="Unassembled WGS sequence"/>
</dbReference>
<gene>
    <name evidence="1" type="ORF">NX794_07520</name>
</gene>
<comment type="caution">
    <text evidence="1">The sequence shown here is derived from an EMBL/GenBank/DDBJ whole genome shotgun (WGS) entry which is preliminary data.</text>
</comment>
<evidence type="ECO:0000313" key="1">
    <source>
        <dbReference type="EMBL" id="MCS0601079.1"/>
    </source>
</evidence>
<dbReference type="InterPro" id="IPR011856">
    <property type="entry name" value="tRNA_endonuc-like_dom_sf"/>
</dbReference>
<dbReference type="RefSeq" id="WP_258777446.1">
    <property type="nucleotide sequence ID" value="NZ_JANUGP010000004.1"/>
</dbReference>
<name>A0ABT2AXW1_9ACTN</name>